<evidence type="ECO:0000256" key="3">
    <source>
        <dbReference type="ARBA" id="ARBA00022679"/>
    </source>
</evidence>
<feature type="domain" description="Bin3-type SAM" evidence="8">
    <location>
        <begin position="247"/>
        <end position="471"/>
    </location>
</feature>
<keyword evidence="9" id="KW-1185">Reference proteome</keyword>
<feature type="compositionally biased region" description="Basic residues" evidence="7">
    <location>
        <begin position="150"/>
        <end position="164"/>
    </location>
</feature>
<evidence type="ECO:0000256" key="2">
    <source>
        <dbReference type="ARBA" id="ARBA00022603"/>
    </source>
</evidence>
<dbReference type="PANTHER" id="PTHR12315:SF0">
    <property type="entry name" value="7SK SNRNA METHYLPHOSPHATE CAPPING ENZYME"/>
    <property type="match status" value="1"/>
</dbReference>
<dbReference type="GO" id="GO:0008173">
    <property type="term" value="F:RNA methyltransferase activity"/>
    <property type="evidence" value="ECO:0007669"/>
    <property type="project" value="UniProtKB-UniRule"/>
</dbReference>
<dbReference type="GeneID" id="100904906"/>
<dbReference type="SUPFAM" id="SSF53335">
    <property type="entry name" value="S-adenosyl-L-methionine-dependent methyltransferases"/>
    <property type="match status" value="1"/>
</dbReference>
<evidence type="ECO:0000256" key="1">
    <source>
        <dbReference type="ARBA" id="ARBA00008361"/>
    </source>
</evidence>
<dbReference type="FunFam" id="3.40.50.150:FF:000083">
    <property type="entry name" value="7SK snRNA methylphosphate capping enzyme"/>
    <property type="match status" value="1"/>
</dbReference>
<evidence type="ECO:0000256" key="7">
    <source>
        <dbReference type="SAM" id="MobiDB-lite"/>
    </source>
</evidence>
<evidence type="ECO:0000313" key="10">
    <source>
        <dbReference type="RefSeq" id="XP_003744305.1"/>
    </source>
</evidence>
<feature type="region of interest" description="Disordered" evidence="7">
    <location>
        <begin position="130"/>
        <end position="225"/>
    </location>
</feature>
<sequence>METAVQPPASYSGRDPCLEQAGPSGCAKKIPKRPPLDNSANNNNNNNNNNRKRRGSFGNAHDKFKRRRRNDIVLPTKFMLGGNITDPLNLRSLENEEVNRLANQTPVASPAPAAGGGSERVEVIIPQNINDPLNLNGTEVIRPPPQPVKKDRRNKRSRPNNRRRHQEDPQNLEAARKSDGANDDNGCNTGSGNSNNYTNNSNNSSSSNNNNNNCKNPRKNSKKYQAQRFRYGNYNRYYGYRNPGDSDSRLALMKKKWFLDKSCLDIGCNVGHVTLNIARDHEPKQMIGLDIDPDLIRIAKKNVRHYLHQKDTEGRWFPASCPMTFGPIAISGAQAGFPHNVFFIAGNYVLESDEMLETQKEEFDTIMCLSTSKWMQLNFGDSGIKRVFHRIFRQLKPGGRFILEPQPLSSYSKLGTPDHRENFRKMKFMPDMYPDFLVNEVGFASFKVLGVGSHAAKGFRRPLYLFRKAKAVAADAAPDAAPVAAPVPEDQQQQPPEPPDPSPAHECDTTTASI</sequence>
<keyword evidence="2 6" id="KW-0489">Methyltransferase</keyword>
<dbReference type="InterPro" id="IPR039772">
    <property type="entry name" value="Bin3-like"/>
</dbReference>
<evidence type="ECO:0000256" key="6">
    <source>
        <dbReference type="RuleBase" id="RU367087"/>
    </source>
</evidence>
<dbReference type="GO" id="GO:0032259">
    <property type="term" value="P:methylation"/>
    <property type="evidence" value="ECO:0007669"/>
    <property type="project" value="UniProtKB-KW"/>
</dbReference>
<proteinExistence type="inferred from homology"/>
<dbReference type="InterPro" id="IPR010675">
    <property type="entry name" value="Bin3_C"/>
</dbReference>
<accession>A0AAJ6VXW7</accession>
<feature type="region of interest" description="Disordered" evidence="7">
    <location>
        <begin position="477"/>
        <end position="514"/>
    </location>
</feature>
<dbReference type="RefSeq" id="XP_003744305.1">
    <property type="nucleotide sequence ID" value="XM_003744257.1"/>
</dbReference>
<protein>
    <recommendedName>
        <fullName evidence="6">RNA methyltransferase</fullName>
        <ecNumber evidence="6">2.1.1.-</ecNumber>
    </recommendedName>
</protein>
<dbReference type="Gene3D" id="3.40.50.150">
    <property type="entry name" value="Vaccinia Virus protein VP39"/>
    <property type="match status" value="1"/>
</dbReference>
<dbReference type="InterPro" id="IPR029063">
    <property type="entry name" value="SAM-dependent_MTases_sf"/>
</dbReference>
<dbReference type="EC" id="2.1.1.-" evidence="6"/>
<evidence type="ECO:0000313" key="9">
    <source>
        <dbReference type="Proteomes" id="UP000694867"/>
    </source>
</evidence>
<dbReference type="PROSITE" id="PS51515">
    <property type="entry name" value="BIN3_SAM"/>
    <property type="match status" value="1"/>
</dbReference>
<feature type="compositionally biased region" description="Low complexity" evidence="7">
    <location>
        <begin position="183"/>
        <end position="214"/>
    </location>
</feature>
<evidence type="ECO:0000259" key="8">
    <source>
        <dbReference type="PROSITE" id="PS51515"/>
    </source>
</evidence>
<feature type="region of interest" description="Disordered" evidence="7">
    <location>
        <begin position="1"/>
        <end position="69"/>
    </location>
</feature>
<dbReference type="CDD" id="cd02440">
    <property type="entry name" value="AdoMet_MTases"/>
    <property type="match status" value="1"/>
</dbReference>
<dbReference type="Pfam" id="PF06859">
    <property type="entry name" value="Bin3"/>
    <property type="match status" value="1"/>
</dbReference>
<feature type="compositionally biased region" description="Low complexity" evidence="7">
    <location>
        <begin position="477"/>
        <end position="494"/>
    </location>
</feature>
<dbReference type="GO" id="GO:0040031">
    <property type="term" value="P:snRNA modification"/>
    <property type="evidence" value="ECO:0007669"/>
    <property type="project" value="TreeGrafter"/>
</dbReference>
<keyword evidence="4 5" id="KW-0949">S-adenosyl-L-methionine</keyword>
<dbReference type="InterPro" id="IPR024160">
    <property type="entry name" value="BIN3_SAM-bd_dom"/>
</dbReference>
<keyword evidence="3 6" id="KW-0808">Transferase</keyword>
<dbReference type="GO" id="GO:0008171">
    <property type="term" value="F:O-methyltransferase activity"/>
    <property type="evidence" value="ECO:0007669"/>
    <property type="project" value="UniProtKB-UniRule"/>
</dbReference>
<gene>
    <name evidence="10" type="primary">LOC100904906</name>
</gene>
<organism evidence="9 10">
    <name type="scientific">Galendromus occidentalis</name>
    <name type="common">western predatory mite</name>
    <dbReference type="NCBI Taxonomy" id="34638"/>
    <lineage>
        <taxon>Eukaryota</taxon>
        <taxon>Metazoa</taxon>
        <taxon>Ecdysozoa</taxon>
        <taxon>Arthropoda</taxon>
        <taxon>Chelicerata</taxon>
        <taxon>Arachnida</taxon>
        <taxon>Acari</taxon>
        <taxon>Parasitiformes</taxon>
        <taxon>Mesostigmata</taxon>
        <taxon>Gamasina</taxon>
        <taxon>Phytoseioidea</taxon>
        <taxon>Phytoseiidae</taxon>
        <taxon>Typhlodrominae</taxon>
        <taxon>Galendromus</taxon>
    </lineage>
</organism>
<name>A0AAJ6VXW7_9ACAR</name>
<dbReference type="AlphaFoldDB" id="A0AAJ6VXW7"/>
<dbReference type="GO" id="GO:0017069">
    <property type="term" value="F:snRNA binding"/>
    <property type="evidence" value="ECO:0007669"/>
    <property type="project" value="TreeGrafter"/>
</dbReference>
<evidence type="ECO:0000256" key="5">
    <source>
        <dbReference type="PROSITE-ProRule" id="PRU00848"/>
    </source>
</evidence>
<dbReference type="Proteomes" id="UP000694867">
    <property type="component" value="Unplaced"/>
</dbReference>
<comment type="similarity">
    <text evidence="1 6">Belongs to the methyltransferase superfamily.</text>
</comment>
<evidence type="ECO:0000256" key="4">
    <source>
        <dbReference type="ARBA" id="ARBA00022691"/>
    </source>
</evidence>
<reference evidence="10" key="1">
    <citation type="submission" date="2025-08" db="UniProtKB">
        <authorList>
            <consortium name="RefSeq"/>
        </authorList>
    </citation>
    <scope>IDENTIFICATION</scope>
</reference>
<dbReference type="KEGG" id="goe:100904906"/>
<dbReference type="PANTHER" id="PTHR12315">
    <property type="entry name" value="BICOID-INTERACTING PROTEIN RELATED"/>
    <property type="match status" value="1"/>
</dbReference>